<dbReference type="InParanoid" id="A0A4S2N2G5"/>
<sequence length="221" mass="24398">LLYPHNPLTSNTHLHSPTPLRSLHHPNAPTTSINHPLHPTHFFSHTLPITTAMTQHSPNSLRTLTLPQQHRLLTTLLLLLLFYYIFTLRNLALKTPSIYSSPWPKPPSPSTLFNPGSSDPTPTPTPTMTDPATVENLNTSAMDTENTATETTELVALHFWRILKRSLLEGMAGVLLGREVVAVEKVMGGRYGKERDRGWERLGWGAVGVGLVVGGWGAVVR</sequence>
<accession>A0A4S2N2G5</accession>
<keyword evidence="2" id="KW-0812">Transmembrane</keyword>
<protein>
    <submittedName>
        <fullName evidence="3">Uncharacterized protein</fullName>
    </submittedName>
</protein>
<evidence type="ECO:0000313" key="4">
    <source>
        <dbReference type="Proteomes" id="UP000298138"/>
    </source>
</evidence>
<gene>
    <name evidence="3" type="ORF">EX30DRAFT_384528</name>
</gene>
<evidence type="ECO:0000256" key="1">
    <source>
        <dbReference type="SAM" id="MobiDB-lite"/>
    </source>
</evidence>
<reference evidence="3 4" key="1">
    <citation type="submission" date="2019-04" db="EMBL/GenBank/DDBJ databases">
        <title>Comparative genomics and transcriptomics to analyze fruiting body development in filamentous ascomycetes.</title>
        <authorList>
            <consortium name="DOE Joint Genome Institute"/>
            <person name="Lutkenhaus R."/>
            <person name="Traeger S."/>
            <person name="Breuer J."/>
            <person name="Kuo A."/>
            <person name="Lipzen A."/>
            <person name="Pangilinan J."/>
            <person name="Dilworth D."/>
            <person name="Sandor L."/>
            <person name="Poggeler S."/>
            <person name="Barry K."/>
            <person name="Grigoriev I.V."/>
            <person name="Nowrousian M."/>
        </authorList>
    </citation>
    <scope>NUCLEOTIDE SEQUENCE [LARGE SCALE GENOMIC DNA]</scope>
    <source>
        <strain evidence="3 4">CBS 389.68</strain>
    </source>
</reference>
<feature type="transmembrane region" description="Helical" evidence="2">
    <location>
        <begin position="72"/>
        <end position="92"/>
    </location>
</feature>
<feature type="non-terminal residue" evidence="3">
    <location>
        <position position="1"/>
    </location>
</feature>
<keyword evidence="4" id="KW-1185">Reference proteome</keyword>
<feature type="region of interest" description="Disordered" evidence="1">
    <location>
        <begin position="104"/>
        <end position="129"/>
    </location>
</feature>
<keyword evidence="2" id="KW-0472">Membrane</keyword>
<feature type="region of interest" description="Disordered" evidence="1">
    <location>
        <begin position="1"/>
        <end position="31"/>
    </location>
</feature>
<evidence type="ECO:0000256" key="2">
    <source>
        <dbReference type="SAM" id="Phobius"/>
    </source>
</evidence>
<dbReference type="Proteomes" id="UP000298138">
    <property type="component" value="Unassembled WGS sequence"/>
</dbReference>
<organism evidence="3 4">
    <name type="scientific">Ascodesmis nigricans</name>
    <dbReference type="NCBI Taxonomy" id="341454"/>
    <lineage>
        <taxon>Eukaryota</taxon>
        <taxon>Fungi</taxon>
        <taxon>Dikarya</taxon>
        <taxon>Ascomycota</taxon>
        <taxon>Pezizomycotina</taxon>
        <taxon>Pezizomycetes</taxon>
        <taxon>Pezizales</taxon>
        <taxon>Ascodesmidaceae</taxon>
        <taxon>Ascodesmis</taxon>
    </lineage>
</organism>
<feature type="transmembrane region" description="Helical" evidence="2">
    <location>
        <begin position="202"/>
        <end position="219"/>
    </location>
</feature>
<dbReference type="EMBL" id="ML220114">
    <property type="protein sequence ID" value="TGZ83196.1"/>
    <property type="molecule type" value="Genomic_DNA"/>
</dbReference>
<evidence type="ECO:0000313" key="3">
    <source>
        <dbReference type="EMBL" id="TGZ83196.1"/>
    </source>
</evidence>
<keyword evidence="2" id="KW-1133">Transmembrane helix</keyword>
<name>A0A4S2N2G5_9PEZI</name>
<dbReference type="AlphaFoldDB" id="A0A4S2N2G5"/>
<proteinExistence type="predicted"/>